<sequence>MKKTLPTMLAGAATIAALAVPALAADPISGRWVTEDKDAVITIGNCGSSLCGKISKFLETPPDGANQRDVNNPKKSLRSRKLMGLPVLTNLRQDGDVFRGDIYDPKSGKTYESIVERTSTNRLSVKGCARVIVKVCQEQTWTRP</sequence>
<comment type="caution">
    <text evidence="3">The sequence shown here is derived from an EMBL/GenBank/DDBJ whole genome shotgun (WGS) entry which is preliminary data.</text>
</comment>
<dbReference type="Gene3D" id="2.40.128.520">
    <property type="match status" value="1"/>
</dbReference>
<dbReference type="PANTHER" id="PTHR36919:SF2">
    <property type="entry name" value="BLL6627 PROTEIN"/>
    <property type="match status" value="1"/>
</dbReference>
<feature type="chain" id="PRO_5017432969" evidence="1">
    <location>
        <begin position="25"/>
        <end position="144"/>
    </location>
</feature>
<proteinExistence type="predicted"/>
<accession>A0A395LQI4</accession>
<protein>
    <submittedName>
        <fullName evidence="3">DUF2147 domain-containing protein</fullName>
    </submittedName>
</protein>
<dbReference type="RefSeq" id="WP_115491163.1">
    <property type="nucleotide sequence ID" value="NZ_JACHWW010000001.1"/>
</dbReference>
<keyword evidence="4" id="KW-1185">Reference proteome</keyword>
<keyword evidence="1" id="KW-0732">Signal</keyword>
<dbReference type="OrthoDB" id="9811671at2"/>
<feature type="signal peptide" evidence="1">
    <location>
        <begin position="1"/>
        <end position="24"/>
    </location>
</feature>
<dbReference type="AlphaFoldDB" id="A0A395LQI4"/>
<dbReference type="EMBL" id="QRBB01000001">
    <property type="protein sequence ID" value="RDS76940.1"/>
    <property type="molecule type" value="Genomic_DNA"/>
</dbReference>
<evidence type="ECO:0000259" key="2">
    <source>
        <dbReference type="Pfam" id="PF09917"/>
    </source>
</evidence>
<reference evidence="3 4" key="1">
    <citation type="submission" date="2018-07" db="EMBL/GenBank/DDBJ databases">
        <title>Erythrobacter nanhaiensis sp. nov., a novel member of the genus Erythrobacter isolated from the South China Sea.</title>
        <authorList>
            <person name="Chen X."/>
            <person name="Liu J."/>
        </authorList>
    </citation>
    <scope>NUCLEOTIDE SEQUENCE [LARGE SCALE GENOMIC DNA]</scope>
    <source>
        <strain evidence="3 4">S-5</strain>
    </source>
</reference>
<dbReference type="Proteomes" id="UP000254101">
    <property type="component" value="Unassembled WGS sequence"/>
</dbReference>
<evidence type="ECO:0000313" key="4">
    <source>
        <dbReference type="Proteomes" id="UP000254101"/>
    </source>
</evidence>
<organism evidence="3 4">
    <name type="scientific">Alteriqipengyuania lutimaris</name>
    <dbReference type="NCBI Taxonomy" id="1538146"/>
    <lineage>
        <taxon>Bacteria</taxon>
        <taxon>Pseudomonadati</taxon>
        <taxon>Pseudomonadota</taxon>
        <taxon>Alphaproteobacteria</taxon>
        <taxon>Sphingomonadales</taxon>
        <taxon>Erythrobacteraceae</taxon>
        <taxon>Alteriqipengyuania</taxon>
    </lineage>
</organism>
<evidence type="ECO:0000256" key="1">
    <source>
        <dbReference type="SAM" id="SignalP"/>
    </source>
</evidence>
<name>A0A395LQI4_9SPHN</name>
<dbReference type="Pfam" id="PF09917">
    <property type="entry name" value="DUF2147"/>
    <property type="match status" value="1"/>
</dbReference>
<dbReference type="PANTHER" id="PTHR36919">
    <property type="entry name" value="BLR1215 PROTEIN"/>
    <property type="match status" value="1"/>
</dbReference>
<evidence type="ECO:0000313" key="3">
    <source>
        <dbReference type="EMBL" id="RDS76940.1"/>
    </source>
</evidence>
<gene>
    <name evidence="3" type="ORF">DL238_04500</name>
</gene>
<dbReference type="InterPro" id="IPR019223">
    <property type="entry name" value="DUF2147"/>
</dbReference>
<feature type="domain" description="DUF2147" evidence="2">
    <location>
        <begin position="30"/>
        <end position="143"/>
    </location>
</feature>